<evidence type="ECO:0000256" key="10">
    <source>
        <dbReference type="SAM" id="Phobius"/>
    </source>
</evidence>
<keyword evidence="6" id="KW-1003">Cell membrane</keyword>
<evidence type="ECO:0000256" key="1">
    <source>
        <dbReference type="ARBA" id="ARBA00002672"/>
    </source>
</evidence>
<feature type="transmembrane region" description="Helical" evidence="10">
    <location>
        <begin position="154"/>
        <end position="171"/>
    </location>
</feature>
<evidence type="ECO:0000256" key="6">
    <source>
        <dbReference type="ARBA" id="ARBA00022475"/>
    </source>
</evidence>
<accession>A0ABW3P4L8</accession>
<protein>
    <recommendedName>
        <fullName evidence="4">Nicotinamide riboside transporter PnuC</fullName>
    </recommendedName>
</protein>
<dbReference type="PANTHER" id="PTHR36122:SF2">
    <property type="entry name" value="NICOTINAMIDE RIBOSIDE TRANSPORTER PNUC"/>
    <property type="match status" value="1"/>
</dbReference>
<reference evidence="12" key="1">
    <citation type="journal article" date="2019" name="Int. J. Syst. Evol. Microbiol.">
        <title>The Global Catalogue of Microorganisms (GCM) 10K type strain sequencing project: providing services to taxonomists for standard genome sequencing and annotation.</title>
        <authorList>
            <consortium name="The Broad Institute Genomics Platform"/>
            <consortium name="The Broad Institute Genome Sequencing Center for Infectious Disease"/>
            <person name="Wu L."/>
            <person name="Ma J."/>
        </authorList>
    </citation>
    <scope>NUCLEOTIDE SEQUENCE [LARGE SCALE GENOMIC DNA]</scope>
    <source>
        <strain evidence="12">CCUG 58411</strain>
    </source>
</reference>
<feature type="transmembrane region" description="Helical" evidence="10">
    <location>
        <begin position="16"/>
        <end position="33"/>
    </location>
</feature>
<name>A0ABW3P4L8_9PROT</name>
<evidence type="ECO:0000256" key="9">
    <source>
        <dbReference type="ARBA" id="ARBA00023136"/>
    </source>
</evidence>
<dbReference type="Pfam" id="PF04973">
    <property type="entry name" value="NMN_transporter"/>
    <property type="match status" value="1"/>
</dbReference>
<comment type="subcellular location">
    <subcellularLocation>
        <location evidence="2">Cell membrane</location>
        <topology evidence="2">Multi-pass membrane protein</topology>
    </subcellularLocation>
</comment>
<feature type="transmembrane region" description="Helical" evidence="10">
    <location>
        <begin position="177"/>
        <end position="195"/>
    </location>
</feature>
<dbReference type="PANTHER" id="PTHR36122">
    <property type="entry name" value="NICOTINAMIDE RIBOSIDE TRANSPORTER PNUC"/>
    <property type="match status" value="1"/>
</dbReference>
<proteinExistence type="inferred from homology"/>
<keyword evidence="7 10" id="KW-0812">Transmembrane</keyword>
<dbReference type="RefSeq" id="WP_379029002.1">
    <property type="nucleotide sequence ID" value="NZ_JBHTLN010000001.1"/>
</dbReference>
<comment type="similarity">
    <text evidence="3">Belongs to the nicotinamide ribonucleoside (NR) uptake permease (TC 4.B.1) family.</text>
</comment>
<keyword evidence="5" id="KW-0813">Transport</keyword>
<dbReference type="NCBIfam" id="TIGR01528">
    <property type="entry name" value="NMN_trans_PnuC"/>
    <property type="match status" value="1"/>
</dbReference>
<evidence type="ECO:0000313" key="11">
    <source>
        <dbReference type="EMBL" id="MFD1120959.1"/>
    </source>
</evidence>
<dbReference type="EMBL" id="JBHTLN010000001">
    <property type="protein sequence ID" value="MFD1120959.1"/>
    <property type="molecule type" value="Genomic_DNA"/>
</dbReference>
<evidence type="ECO:0000256" key="3">
    <source>
        <dbReference type="ARBA" id="ARBA00006669"/>
    </source>
</evidence>
<keyword evidence="12" id="KW-1185">Reference proteome</keyword>
<evidence type="ECO:0000256" key="8">
    <source>
        <dbReference type="ARBA" id="ARBA00022989"/>
    </source>
</evidence>
<keyword evidence="8 10" id="KW-1133">Transmembrane helix</keyword>
<comment type="caution">
    <text evidence="11">The sequence shown here is derived from an EMBL/GenBank/DDBJ whole genome shotgun (WGS) entry which is preliminary data.</text>
</comment>
<evidence type="ECO:0000256" key="5">
    <source>
        <dbReference type="ARBA" id="ARBA00022448"/>
    </source>
</evidence>
<feature type="transmembrane region" description="Helical" evidence="10">
    <location>
        <begin position="99"/>
        <end position="119"/>
    </location>
</feature>
<feature type="transmembrane region" description="Helical" evidence="10">
    <location>
        <begin position="63"/>
        <end position="83"/>
    </location>
</feature>
<gene>
    <name evidence="11" type="primary">pnuC</name>
    <name evidence="11" type="ORF">ACFQ2T_00445</name>
</gene>
<keyword evidence="9 10" id="KW-0472">Membrane</keyword>
<feature type="transmembrane region" description="Helical" evidence="10">
    <location>
        <begin position="40"/>
        <end position="57"/>
    </location>
</feature>
<evidence type="ECO:0000313" key="12">
    <source>
        <dbReference type="Proteomes" id="UP001597206"/>
    </source>
</evidence>
<dbReference type="InterPro" id="IPR006419">
    <property type="entry name" value="NMN_transpt_PnuC"/>
</dbReference>
<evidence type="ECO:0000256" key="7">
    <source>
        <dbReference type="ARBA" id="ARBA00022692"/>
    </source>
</evidence>
<evidence type="ECO:0000256" key="4">
    <source>
        <dbReference type="ARBA" id="ARBA00017522"/>
    </source>
</evidence>
<evidence type="ECO:0000256" key="2">
    <source>
        <dbReference type="ARBA" id="ARBA00004651"/>
    </source>
</evidence>
<comment type="function">
    <text evidence="1">Required for nicotinamide riboside transport across the inner membrane.</text>
</comment>
<organism evidence="11 12">
    <name type="scientific">Methylophilus flavus</name>
    <dbReference type="NCBI Taxonomy" id="640084"/>
    <lineage>
        <taxon>Bacteria</taxon>
        <taxon>Pseudomonadati</taxon>
        <taxon>Pseudomonadota</taxon>
        <taxon>Betaproteobacteria</taxon>
        <taxon>Nitrosomonadales</taxon>
        <taxon>Methylophilaceae</taxon>
        <taxon>Methylophilus</taxon>
    </lineage>
</organism>
<dbReference type="Proteomes" id="UP001597206">
    <property type="component" value="Unassembled WGS sequence"/>
</dbReference>
<sequence length="206" mass="23578">MNQVDLQAILTAFQQMSNWEIAAALMGVAYILLAAKESQWCWLFAFFSTLVYTALFWEGQLPMQALLNFYYMGMAIYGFWLWHKHGKQTDTLSISRWPWVWHIGFIAVGIVISALVSAYLQKTGQSQSPMLDAYTTVFSVMNTWLIARKVLENWLYWAVIDGAATLLYIQTGYYATAALFVLNTILAVVGFISWVKLYRQQATYTA</sequence>